<evidence type="ECO:0000256" key="3">
    <source>
        <dbReference type="ARBA" id="ARBA00022723"/>
    </source>
</evidence>
<keyword evidence="2 9" id="KW-0808">Transferase</keyword>
<protein>
    <submittedName>
        <fullName evidence="9">Molybdenum cofactor guanylyltransferase</fullName>
    </submittedName>
</protein>
<keyword evidence="1" id="KW-0963">Cytoplasm</keyword>
<evidence type="ECO:0000256" key="1">
    <source>
        <dbReference type="ARBA" id="ARBA00022490"/>
    </source>
</evidence>
<keyword evidence="7" id="KW-0501">Molybdenum cofactor biosynthesis</keyword>
<keyword evidence="9" id="KW-0548">Nucleotidyltransferase</keyword>
<keyword evidence="10" id="KW-1185">Reference proteome</keyword>
<dbReference type="InterPro" id="IPR029044">
    <property type="entry name" value="Nucleotide-diphossugar_trans"/>
</dbReference>
<name>A0A4D6HGB3_9EURY</name>
<dbReference type="InterPro" id="IPR025877">
    <property type="entry name" value="MobA-like_NTP_Trfase"/>
</dbReference>
<evidence type="ECO:0000313" key="10">
    <source>
        <dbReference type="Proteomes" id="UP000296706"/>
    </source>
</evidence>
<dbReference type="GO" id="GO:0005525">
    <property type="term" value="F:GTP binding"/>
    <property type="evidence" value="ECO:0007669"/>
    <property type="project" value="UniProtKB-KW"/>
</dbReference>
<evidence type="ECO:0000256" key="6">
    <source>
        <dbReference type="ARBA" id="ARBA00023134"/>
    </source>
</evidence>
<accession>A0A4D6HGB3</accession>
<evidence type="ECO:0000259" key="8">
    <source>
        <dbReference type="Pfam" id="PF12804"/>
    </source>
</evidence>
<keyword evidence="6" id="KW-0342">GTP-binding</keyword>
<dbReference type="PANTHER" id="PTHR19136:SF81">
    <property type="entry name" value="MOLYBDENUM COFACTOR GUANYLYLTRANSFERASE"/>
    <property type="match status" value="1"/>
</dbReference>
<dbReference type="EMBL" id="CP031310">
    <property type="protein sequence ID" value="QCC52681.1"/>
    <property type="molecule type" value="Genomic_DNA"/>
</dbReference>
<keyword evidence="4" id="KW-0547">Nucleotide-binding</keyword>
<organism evidence="9 10">
    <name type="scientific">Halapricum salinum</name>
    <dbReference type="NCBI Taxonomy" id="1457250"/>
    <lineage>
        <taxon>Archaea</taxon>
        <taxon>Methanobacteriati</taxon>
        <taxon>Methanobacteriota</taxon>
        <taxon>Stenosarchaea group</taxon>
        <taxon>Halobacteria</taxon>
        <taxon>Halobacteriales</taxon>
        <taxon>Haloarculaceae</taxon>
        <taxon>Halapricum</taxon>
    </lineage>
</organism>
<gene>
    <name evidence="9" type="ORF">DV733_16210</name>
</gene>
<reference evidence="9 10" key="1">
    <citation type="journal article" date="2019" name="Nat. Commun.">
        <title>A new type of DNA phosphorothioation-based antiviral system in archaea.</title>
        <authorList>
            <person name="Xiong L."/>
            <person name="Liu S."/>
            <person name="Chen S."/>
            <person name="Xiao Y."/>
            <person name="Zhu B."/>
            <person name="Gao Y."/>
            <person name="Zhang Y."/>
            <person name="Chen B."/>
            <person name="Luo J."/>
            <person name="Deng Z."/>
            <person name="Chen X."/>
            <person name="Wang L."/>
            <person name="Chen S."/>
        </authorList>
    </citation>
    <scope>NUCLEOTIDE SEQUENCE [LARGE SCALE GENOMIC DNA]</scope>
    <source>
        <strain evidence="9 10">CBA1105</strain>
    </source>
</reference>
<evidence type="ECO:0000256" key="7">
    <source>
        <dbReference type="ARBA" id="ARBA00023150"/>
    </source>
</evidence>
<dbReference type="SUPFAM" id="SSF53448">
    <property type="entry name" value="Nucleotide-diphospho-sugar transferases"/>
    <property type="match status" value="1"/>
</dbReference>
<dbReference type="PANTHER" id="PTHR19136">
    <property type="entry name" value="MOLYBDENUM COFACTOR GUANYLYLTRANSFERASE"/>
    <property type="match status" value="1"/>
</dbReference>
<evidence type="ECO:0000256" key="4">
    <source>
        <dbReference type="ARBA" id="ARBA00022741"/>
    </source>
</evidence>
<dbReference type="Pfam" id="PF12804">
    <property type="entry name" value="NTP_transf_3"/>
    <property type="match status" value="1"/>
</dbReference>
<dbReference type="GO" id="GO:0016779">
    <property type="term" value="F:nucleotidyltransferase activity"/>
    <property type="evidence" value="ECO:0007669"/>
    <property type="project" value="UniProtKB-KW"/>
</dbReference>
<dbReference type="Proteomes" id="UP000296706">
    <property type="component" value="Chromosome"/>
</dbReference>
<proteinExistence type="predicted"/>
<dbReference type="GO" id="GO:0046872">
    <property type="term" value="F:metal ion binding"/>
    <property type="evidence" value="ECO:0007669"/>
    <property type="project" value="UniProtKB-KW"/>
</dbReference>
<dbReference type="STRING" id="1457250.GCA_000755225_02121"/>
<keyword evidence="3" id="KW-0479">Metal-binding</keyword>
<feature type="domain" description="MobA-like NTP transferase" evidence="8">
    <location>
        <begin position="14"/>
        <end position="171"/>
    </location>
</feature>
<dbReference type="AlphaFoldDB" id="A0A4D6HGB3"/>
<dbReference type="CDD" id="cd02503">
    <property type="entry name" value="MobA"/>
    <property type="match status" value="1"/>
</dbReference>
<evidence type="ECO:0000313" key="9">
    <source>
        <dbReference type="EMBL" id="QCC52681.1"/>
    </source>
</evidence>
<dbReference type="GO" id="GO:0006777">
    <property type="term" value="P:Mo-molybdopterin cofactor biosynthetic process"/>
    <property type="evidence" value="ECO:0007669"/>
    <property type="project" value="UniProtKB-KW"/>
</dbReference>
<evidence type="ECO:0000256" key="2">
    <source>
        <dbReference type="ARBA" id="ARBA00022679"/>
    </source>
</evidence>
<dbReference type="InterPro" id="IPR013482">
    <property type="entry name" value="Molybde_CF_guanTrfase"/>
</dbReference>
<sequence length="207" mass="22378">MGTYDRTSVTTRAGIVLGGGYASRFDEGDKTLADFEGRPLIAHAVEPLQSVVGTVVVSCRAEQVEAFERVLDDVEFVPDPEPDEGPLAGLDAALQRIEADAVALATADRPCVPSTLYSQIFETLDADGVVIDADGIRQPAPAVFDTRALRGEVQRHRDTGERRLRSILADLDVDLLAADTVRDQWGTSVLTDVNTVAELDRLRRDGC</sequence>
<dbReference type="KEGG" id="hsn:DV733_16210"/>
<evidence type="ECO:0000256" key="5">
    <source>
        <dbReference type="ARBA" id="ARBA00022842"/>
    </source>
</evidence>
<dbReference type="Gene3D" id="3.90.550.10">
    <property type="entry name" value="Spore Coat Polysaccharide Biosynthesis Protein SpsA, Chain A"/>
    <property type="match status" value="1"/>
</dbReference>
<keyword evidence="5" id="KW-0460">Magnesium</keyword>